<feature type="domain" description="OmpA-like" evidence="10">
    <location>
        <begin position="156"/>
        <end position="275"/>
    </location>
</feature>
<reference evidence="12" key="1">
    <citation type="submission" date="2017-09" db="EMBL/GenBank/DDBJ databases">
        <title>Genome sequence of Nannocystis excedens DSM 71.</title>
        <authorList>
            <person name="Blom J."/>
        </authorList>
    </citation>
    <scope>NUCLEOTIDE SEQUENCE [LARGE SCALE GENOMIC DNA]</scope>
    <source>
        <strain evidence="12">type strain: E19</strain>
    </source>
</reference>
<dbReference type="PANTHER" id="PTHR30329">
    <property type="entry name" value="STATOR ELEMENT OF FLAGELLAR MOTOR COMPLEX"/>
    <property type="match status" value="1"/>
</dbReference>
<evidence type="ECO:0000256" key="3">
    <source>
        <dbReference type="ARBA" id="ARBA00022475"/>
    </source>
</evidence>
<proteinExistence type="inferred from homology"/>
<dbReference type="RefSeq" id="WP_099557848.1">
    <property type="nucleotide sequence ID" value="NZ_LT960614.1"/>
</dbReference>
<dbReference type="Proteomes" id="UP000223606">
    <property type="component" value="Chromosome 1"/>
</dbReference>
<organism evidence="11 12">
    <name type="scientific">Hartmannibacter diazotrophicus</name>
    <dbReference type="NCBI Taxonomy" id="1482074"/>
    <lineage>
        <taxon>Bacteria</taxon>
        <taxon>Pseudomonadati</taxon>
        <taxon>Pseudomonadota</taxon>
        <taxon>Alphaproteobacteria</taxon>
        <taxon>Hyphomicrobiales</taxon>
        <taxon>Pleomorphomonadaceae</taxon>
        <taxon>Hartmannibacter</taxon>
    </lineage>
</organism>
<gene>
    <name evidence="11" type="primary">motB_2</name>
    <name evidence="11" type="ORF">HDIA_4080</name>
</gene>
<sequence length="283" mass="31017">MARKKGGGGGGAPEWLVTFADLMSLLVCFFVLIISFSTQDQKKLEIVAGSMKDAFGAVRDRKLAGLIEIDGLPSREYIRDITQMPDTSDDQTKQEEQNLHGAEDKKSNDASVEENQIQNSRNFSLAATSLRQAMQELPEISEISKQVMMEITNEGLDIQLVDQDGRSMFAEGSSIPYAATRRLLEVMAPVLRQLPNRIRITGHTTASRPDAPPGQTAWDLSSARANAARQILADSGIPSNQFYSVVGKGENEPLFPNDPFLAANRRVSILLMNEEPPLPDGSL</sequence>
<dbReference type="CDD" id="cd07185">
    <property type="entry name" value="OmpA_C-like"/>
    <property type="match status" value="1"/>
</dbReference>
<evidence type="ECO:0000313" key="12">
    <source>
        <dbReference type="Proteomes" id="UP000223606"/>
    </source>
</evidence>
<dbReference type="Pfam" id="PF00691">
    <property type="entry name" value="OmpA"/>
    <property type="match status" value="1"/>
</dbReference>
<evidence type="ECO:0000256" key="6">
    <source>
        <dbReference type="ARBA" id="ARBA00023136"/>
    </source>
</evidence>
<evidence type="ECO:0000256" key="9">
    <source>
        <dbReference type="SAM" id="Phobius"/>
    </source>
</evidence>
<dbReference type="EMBL" id="LT960614">
    <property type="protein sequence ID" value="SON57621.1"/>
    <property type="molecule type" value="Genomic_DNA"/>
</dbReference>
<dbReference type="AlphaFoldDB" id="A0A2C9DD05"/>
<dbReference type="OrthoDB" id="7170686at2"/>
<keyword evidence="4 9" id="KW-0812">Transmembrane</keyword>
<dbReference type="PROSITE" id="PS51123">
    <property type="entry name" value="OMPA_2"/>
    <property type="match status" value="1"/>
</dbReference>
<keyword evidence="5 9" id="KW-1133">Transmembrane helix</keyword>
<comment type="subcellular location">
    <subcellularLocation>
        <location evidence="1">Cell membrane</location>
        <topology evidence="1">Single-pass membrane protein</topology>
    </subcellularLocation>
</comment>
<feature type="region of interest" description="Disordered" evidence="8">
    <location>
        <begin position="83"/>
        <end position="116"/>
    </location>
</feature>
<dbReference type="Pfam" id="PF13677">
    <property type="entry name" value="MotB_plug"/>
    <property type="match status" value="1"/>
</dbReference>
<evidence type="ECO:0000313" key="11">
    <source>
        <dbReference type="EMBL" id="SON57621.1"/>
    </source>
</evidence>
<feature type="compositionally biased region" description="Basic and acidic residues" evidence="8">
    <location>
        <begin position="90"/>
        <end position="108"/>
    </location>
</feature>
<evidence type="ECO:0000256" key="1">
    <source>
        <dbReference type="ARBA" id="ARBA00004162"/>
    </source>
</evidence>
<keyword evidence="6 7" id="KW-0472">Membrane</keyword>
<feature type="transmembrane region" description="Helical" evidence="9">
    <location>
        <begin position="15"/>
        <end position="36"/>
    </location>
</feature>
<name>A0A2C9DD05_9HYPH</name>
<evidence type="ECO:0000259" key="10">
    <source>
        <dbReference type="PROSITE" id="PS51123"/>
    </source>
</evidence>
<dbReference type="InterPro" id="IPR036737">
    <property type="entry name" value="OmpA-like_sf"/>
</dbReference>
<evidence type="ECO:0000256" key="7">
    <source>
        <dbReference type="PROSITE-ProRule" id="PRU00473"/>
    </source>
</evidence>
<keyword evidence="3" id="KW-1003">Cell membrane</keyword>
<dbReference type="PANTHER" id="PTHR30329:SF21">
    <property type="entry name" value="LIPOPROTEIN YIAD-RELATED"/>
    <property type="match status" value="1"/>
</dbReference>
<dbReference type="InterPro" id="IPR050330">
    <property type="entry name" value="Bact_OuterMem_StrucFunc"/>
</dbReference>
<protein>
    <submittedName>
        <fullName evidence="11">Chemotaxis protein MotB</fullName>
    </submittedName>
</protein>
<evidence type="ECO:0000256" key="5">
    <source>
        <dbReference type="ARBA" id="ARBA00022989"/>
    </source>
</evidence>
<dbReference type="KEGG" id="hdi:HDIA_4080"/>
<dbReference type="InterPro" id="IPR006665">
    <property type="entry name" value="OmpA-like"/>
</dbReference>
<dbReference type="InterPro" id="IPR025713">
    <property type="entry name" value="MotB-like_N_dom"/>
</dbReference>
<accession>A0A2C9DD05</accession>
<dbReference type="Gene3D" id="3.30.1330.60">
    <property type="entry name" value="OmpA-like domain"/>
    <property type="match status" value="1"/>
</dbReference>
<keyword evidence="12" id="KW-1185">Reference proteome</keyword>
<evidence type="ECO:0000256" key="4">
    <source>
        <dbReference type="ARBA" id="ARBA00022692"/>
    </source>
</evidence>
<evidence type="ECO:0000256" key="2">
    <source>
        <dbReference type="ARBA" id="ARBA00008914"/>
    </source>
</evidence>
<evidence type="ECO:0000256" key="8">
    <source>
        <dbReference type="SAM" id="MobiDB-lite"/>
    </source>
</evidence>
<comment type="similarity">
    <text evidence="2">Belongs to the MotB family.</text>
</comment>
<dbReference type="SUPFAM" id="SSF103088">
    <property type="entry name" value="OmpA-like"/>
    <property type="match status" value="1"/>
</dbReference>
<dbReference type="GO" id="GO:0005886">
    <property type="term" value="C:plasma membrane"/>
    <property type="evidence" value="ECO:0007669"/>
    <property type="project" value="UniProtKB-SubCell"/>
</dbReference>